<name>A0ABN1JPH2_9CLOT</name>
<dbReference type="Gene3D" id="3.40.630.40">
    <property type="entry name" value="Zn-dependent exopeptidases"/>
    <property type="match status" value="1"/>
</dbReference>
<dbReference type="EMBL" id="BAAACG010000013">
    <property type="protein sequence ID" value="GAA0744049.1"/>
    <property type="molecule type" value="Genomic_DNA"/>
</dbReference>
<evidence type="ECO:0000313" key="6">
    <source>
        <dbReference type="Proteomes" id="UP001501510"/>
    </source>
</evidence>
<feature type="domain" description="MurNAc-LAA" evidence="4">
    <location>
        <begin position="276"/>
        <end position="387"/>
    </location>
</feature>
<sequence length="392" mass="43374">MNNNIKKKSFIVLFLMLFMCIFSYNTVNAEAVTKDLGIKTNVSANYSWTVRFNRNVEKSTVNNKTIKVKDSLGKEVAVNLVSDGKTVKISPIKPYKYKEAYDINVENVKCVCGEDLSQKVHMRFIVKEDPSKEIKSINNINITVDKGQAYKLPTTVKAVFKDGSVKSVPVSWNPKNADTSTAGLHIYLGTVLGYSSKVKLNLNVKTNKPVICIDPGHGGSDSGAVGPNGIREKDITLKVGLKVGNILKQRGINVVYTRTTDKRLGPTETADLQKRCDITNNANAKYMISIHCNSFDASSAHGTETFYKPGDREGQRLAAAIQRHIVEDLGTYNRGIKDGSWLYIARHTSSTTVLTELGFISNPREENMLKSDSYQNRYANAIAKGVFEVLGM</sequence>
<evidence type="ECO:0000256" key="1">
    <source>
        <dbReference type="ARBA" id="ARBA00022729"/>
    </source>
</evidence>
<dbReference type="SMART" id="SM00646">
    <property type="entry name" value="Ami_3"/>
    <property type="match status" value="1"/>
</dbReference>
<evidence type="ECO:0000256" key="2">
    <source>
        <dbReference type="ARBA" id="ARBA00022801"/>
    </source>
</evidence>
<dbReference type="Proteomes" id="UP001501510">
    <property type="component" value="Unassembled WGS sequence"/>
</dbReference>
<evidence type="ECO:0000313" key="5">
    <source>
        <dbReference type="EMBL" id="GAA0744049.1"/>
    </source>
</evidence>
<dbReference type="PANTHER" id="PTHR30404">
    <property type="entry name" value="N-ACETYLMURAMOYL-L-ALANINE AMIDASE"/>
    <property type="match status" value="1"/>
</dbReference>
<dbReference type="InterPro" id="IPR032812">
    <property type="entry name" value="SbsA_Ig"/>
</dbReference>
<dbReference type="Pfam" id="PF07532">
    <property type="entry name" value="Big_4"/>
    <property type="match status" value="1"/>
</dbReference>
<dbReference type="InterPro" id="IPR050695">
    <property type="entry name" value="N-acetylmuramoyl_amidase_3"/>
</dbReference>
<evidence type="ECO:0000256" key="3">
    <source>
        <dbReference type="SAM" id="SignalP"/>
    </source>
</evidence>
<dbReference type="CDD" id="cd02696">
    <property type="entry name" value="MurNAc-LAA"/>
    <property type="match status" value="1"/>
</dbReference>
<keyword evidence="1 3" id="KW-0732">Signal</keyword>
<dbReference type="PANTHER" id="PTHR30404:SF0">
    <property type="entry name" value="N-ACETYLMURAMOYL-L-ALANINE AMIDASE AMIC"/>
    <property type="match status" value="1"/>
</dbReference>
<dbReference type="Gene3D" id="2.60.40.1220">
    <property type="match status" value="1"/>
</dbReference>
<accession>A0ABN1JPH2</accession>
<reference evidence="5 6" key="1">
    <citation type="journal article" date="2019" name="Int. J. Syst. Evol. Microbiol.">
        <title>The Global Catalogue of Microorganisms (GCM) 10K type strain sequencing project: providing services to taxonomists for standard genome sequencing and annotation.</title>
        <authorList>
            <consortium name="The Broad Institute Genomics Platform"/>
            <consortium name="The Broad Institute Genome Sequencing Center for Infectious Disease"/>
            <person name="Wu L."/>
            <person name="Ma J."/>
        </authorList>
    </citation>
    <scope>NUCLEOTIDE SEQUENCE [LARGE SCALE GENOMIC DNA]</scope>
    <source>
        <strain evidence="5 6">JCM 1407</strain>
    </source>
</reference>
<organism evidence="5 6">
    <name type="scientific">Clostridium oceanicum</name>
    <dbReference type="NCBI Taxonomy" id="1543"/>
    <lineage>
        <taxon>Bacteria</taxon>
        <taxon>Bacillati</taxon>
        <taxon>Bacillota</taxon>
        <taxon>Clostridia</taxon>
        <taxon>Eubacteriales</taxon>
        <taxon>Clostridiaceae</taxon>
        <taxon>Clostridium</taxon>
    </lineage>
</organism>
<protein>
    <recommendedName>
        <fullName evidence="4">MurNAc-LAA domain-containing protein</fullName>
    </recommendedName>
</protein>
<dbReference type="InterPro" id="IPR011081">
    <property type="entry name" value="Big_4"/>
</dbReference>
<gene>
    <name evidence="5" type="ORF">GCM10008906_28470</name>
</gene>
<dbReference type="SUPFAM" id="SSF53187">
    <property type="entry name" value="Zn-dependent exopeptidases"/>
    <property type="match status" value="1"/>
</dbReference>
<comment type="caution">
    <text evidence="5">The sequence shown here is derived from an EMBL/GenBank/DDBJ whole genome shotgun (WGS) entry which is preliminary data.</text>
</comment>
<keyword evidence="6" id="KW-1185">Reference proteome</keyword>
<dbReference type="Pfam" id="PF01520">
    <property type="entry name" value="Amidase_3"/>
    <property type="match status" value="1"/>
</dbReference>
<dbReference type="Pfam" id="PF13205">
    <property type="entry name" value="Big_5"/>
    <property type="match status" value="1"/>
</dbReference>
<dbReference type="InterPro" id="IPR014755">
    <property type="entry name" value="Cu-Rt/internalin_Ig-like"/>
</dbReference>
<proteinExistence type="predicted"/>
<dbReference type="RefSeq" id="WP_343762529.1">
    <property type="nucleotide sequence ID" value="NZ_BAAACG010000013.1"/>
</dbReference>
<keyword evidence="2" id="KW-0378">Hydrolase</keyword>
<feature type="signal peptide" evidence="3">
    <location>
        <begin position="1"/>
        <end position="29"/>
    </location>
</feature>
<dbReference type="InterPro" id="IPR002508">
    <property type="entry name" value="MurNAc-LAA_cat"/>
</dbReference>
<evidence type="ECO:0000259" key="4">
    <source>
        <dbReference type="SMART" id="SM00646"/>
    </source>
</evidence>
<feature type="chain" id="PRO_5047159001" description="MurNAc-LAA domain-containing protein" evidence="3">
    <location>
        <begin position="30"/>
        <end position="392"/>
    </location>
</feature>